<evidence type="ECO:0008006" key="3">
    <source>
        <dbReference type="Google" id="ProtNLM"/>
    </source>
</evidence>
<dbReference type="EMBL" id="JAUCBP010000007">
    <property type="protein sequence ID" value="MDM7860385.1"/>
    <property type="molecule type" value="Genomic_DNA"/>
</dbReference>
<dbReference type="RefSeq" id="WP_289364688.1">
    <property type="nucleotide sequence ID" value="NZ_JAUCBP010000007.1"/>
</dbReference>
<keyword evidence="2" id="KW-1185">Reference proteome</keyword>
<gene>
    <name evidence="1" type="ORF">QTP81_07235</name>
</gene>
<evidence type="ECO:0000313" key="1">
    <source>
        <dbReference type="EMBL" id="MDM7860385.1"/>
    </source>
</evidence>
<reference evidence="1 2" key="1">
    <citation type="submission" date="2023-06" db="EMBL/GenBank/DDBJ databases">
        <title>Alteromonas sp. ASW11-36 isolated from intertidal sand.</title>
        <authorList>
            <person name="Li Y."/>
        </authorList>
    </citation>
    <scope>NUCLEOTIDE SEQUENCE [LARGE SCALE GENOMIC DNA]</scope>
    <source>
        <strain evidence="1 2">ASW11-36</strain>
    </source>
</reference>
<name>A0ABT7SW64_9ALTE</name>
<protein>
    <recommendedName>
        <fullName evidence="3">STAS/SEC14 domain-containing protein</fullName>
    </recommendedName>
</protein>
<evidence type="ECO:0000313" key="2">
    <source>
        <dbReference type="Proteomes" id="UP001234343"/>
    </source>
</evidence>
<organism evidence="1 2">
    <name type="scientific">Alteromonas arenosi</name>
    <dbReference type="NCBI Taxonomy" id="3055817"/>
    <lineage>
        <taxon>Bacteria</taxon>
        <taxon>Pseudomonadati</taxon>
        <taxon>Pseudomonadota</taxon>
        <taxon>Gammaproteobacteria</taxon>
        <taxon>Alteromonadales</taxon>
        <taxon>Alteromonadaceae</taxon>
        <taxon>Alteromonas/Salinimonas group</taxon>
        <taxon>Alteromonas</taxon>
    </lineage>
</organism>
<sequence>MSFASHGELELWVKDNIVFMEISGGWNLEKAKEFTHRLNTEILPLIKAPYAAIGILHDDWMPTADAVPHLNRATLYAIKAGMVKEAYVSSSALSSRVTQSLVLPADCQHYQSREFDTLEEAINWVKESLERDSVTSEGRKLIGTSNT</sequence>
<proteinExistence type="predicted"/>
<comment type="caution">
    <text evidence="1">The sequence shown here is derived from an EMBL/GenBank/DDBJ whole genome shotgun (WGS) entry which is preliminary data.</text>
</comment>
<accession>A0ABT7SW64</accession>
<dbReference type="Proteomes" id="UP001234343">
    <property type="component" value="Unassembled WGS sequence"/>
</dbReference>